<dbReference type="AlphaFoldDB" id="I0IE65"/>
<reference evidence="2 3" key="1">
    <citation type="submission" date="2012-02" db="EMBL/GenBank/DDBJ databases">
        <title>Complete genome sequence of Phycisphaera mikurensis NBRC 102666.</title>
        <authorList>
            <person name="Ankai A."/>
            <person name="Hosoyama A."/>
            <person name="Terui Y."/>
            <person name="Sekine M."/>
            <person name="Fukai R."/>
            <person name="Kato Y."/>
            <person name="Nakamura S."/>
            <person name="Yamada-Narita S."/>
            <person name="Kawakoshi A."/>
            <person name="Fukunaga Y."/>
            <person name="Yamazaki S."/>
            <person name="Fujita N."/>
        </authorList>
    </citation>
    <scope>NUCLEOTIDE SEQUENCE [LARGE SCALE GENOMIC DNA]</scope>
    <source>
        <strain evidence="3">NBRC 102666 / KCTC 22515 / FYK2301M01</strain>
    </source>
</reference>
<gene>
    <name evidence="2" type="ordered locus">PSMK_13940</name>
</gene>
<organism evidence="2 3">
    <name type="scientific">Phycisphaera mikurensis (strain NBRC 102666 / KCTC 22515 / FYK2301M01)</name>
    <dbReference type="NCBI Taxonomy" id="1142394"/>
    <lineage>
        <taxon>Bacteria</taxon>
        <taxon>Pseudomonadati</taxon>
        <taxon>Planctomycetota</taxon>
        <taxon>Phycisphaerae</taxon>
        <taxon>Phycisphaerales</taxon>
        <taxon>Phycisphaeraceae</taxon>
        <taxon>Phycisphaera</taxon>
    </lineage>
</organism>
<name>I0IE65_PHYMF</name>
<protein>
    <submittedName>
        <fullName evidence="2">Uncharacterized protein</fullName>
    </submittedName>
</protein>
<dbReference type="HOGENOM" id="CLU_1814019_0_0_0"/>
<dbReference type="EMBL" id="AP012338">
    <property type="protein sequence ID" value="BAM03553.1"/>
    <property type="molecule type" value="Genomic_DNA"/>
</dbReference>
<dbReference type="STRING" id="1142394.PSMK_13940"/>
<evidence type="ECO:0000313" key="2">
    <source>
        <dbReference type="EMBL" id="BAM03553.1"/>
    </source>
</evidence>
<dbReference type="Proteomes" id="UP000007881">
    <property type="component" value="Chromosome"/>
</dbReference>
<sequence length="142" mass="15209">MISMSVKAPFLVVRLMSGSYGGRSPSVRGSPEPSPPRGSDPIAARPPARAERRRRSVWLVREGAGSRLGQRGVATQLPRPGWLRELSGDAALSGLCAKTLDGDADGVAPLAPRAERRRRSVWLVREDAGRGRGRRGAVGFES</sequence>
<proteinExistence type="predicted"/>
<keyword evidence="3" id="KW-1185">Reference proteome</keyword>
<evidence type="ECO:0000256" key="1">
    <source>
        <dbReference type="SAM" id="MobiDB-lite"/>
    </source>
</evidence>
<evidence type="ECO:0000313" key="3">
    <source>
        <dbReference type="Proteomes" id="UP000007881"/>
    </source>
</evidence>
<dbReference type="KEGG" id="phm:PSMK_13940"/>
<feature type="compositionally biased region" description="Low complexity" evidence="1">
    <location>
        <begin position="22"/>
        <end position="31"/>
    </location>
</feature>
<accession>I0IE65</accession>
<feature type="region of interest" description="Disordered" evidence="1">
    <location>
        <begin position="18"/>
        <end position="56"/>
    </location>
</feature>